<reference evidence="2" key="2">
    <citation type="journal article" date="2019" name="Mol. Plant Microbe Interact.">
        <title>Genome sequence resources for four phytopathogenic fungi from the Colletotrichum orbiculare species complex.</title>
        <authorList>
            <person name="Gan P."/>
            <person name="Tsushima A."/>
            <person name="Narusaka M."/>
            <person name="Narusaka Y."/>
            <person name="Takano Y."/>
            <person name="Kubo Y."/>
            <person name="Shirasu K."/>
        </authorList>
    </citation>
    <scope>GENOME REANNOTATION</scope>
    <source>
        <strain evidence="2">104-T / ATCC 96160 / CBS 514.97 / LARS 414 / MAFF 240422</strain>
    </source>
</reference>
<reference evidence="2" key="1">
    <citation type="journal article" date="2013" name="New Phytol.">
        <title>Comparative genomic and transcriptomic analyses reveal the hemibiotrophic stage shift of Colletotrichum fungi.</title>
        <authorList>
            <person name="Gan P."/>
            <person name="Ikeda K."/>
            <person name="Irieda H."/>
            <person name="Narusaka M."/>
            <person name="O'Connell R.J."/>
            <person name="Narusaka Y."/>
            <person name="Takano Y."/>
            <person name="Kubo Y."/>
            <person name="Shirasu K."/>
        </authorList>
    </citation>
    <scope>NUCLEOTIDE SEQUENCE [LARGE SCALE GENOMIC DNA]</scope>
    <source>
        <strain evidence="2">104-T / ATCC 96160 / CBS 514.97 / LARS 414 / MAFF 240422</strain>
    </source>
</reference>
<evidence type="ECO:0000313" key="2">
    <source>
        <dbReference type="Proteomes" id="UP000014480"/>
    </source>
</evidence>
<dbReference type="Proteomes" id="UP000014480">
    <property type="component" value="Unassembled WGS sequence"/>
</dbReference>
<dbReference type="AlphaFoldDB" id="A0A484FBY9"/>
<accession>A0A484FBY9</accession>
<sequence>MLNVFLLFPPLRDIHRWASHVVWQAIIIDPKECERRRAWQRKPMAKEQSLITASVGTKKGQRLLGITSGRHGRAVWIATSVCVWRTRMRKPRPLIPMVGTTTKSKG</sequence>
<name>A0A484FBY9_COLOR</name>
<proteinExistence type="predicted"/>
<protein>
    <submittedName>
        <fullName evidence="1">Uncharacterized protein</fullName>
    </submittedName>
</protein>
<comment type="caution">
    <text evidence="1">The sequence shown here is derived from an EMBL/GenBank/DDBJ whole genome shotgun (WGS) entry which is preliminary data.</text>
</comment>
<gene>
    <name evidence="1" type="ORF">Cob_v012133</name>
</gene>
<organism evidence="1 2">
    <name type="scientific">Colletotrichum orbiculare (strain 104-T / ATCC 96160 / CBS 514.97 / LARS 414 / MAFF 240422)</name>
    <name type="common">Cucumber anthracnose fungus</name>
    <name type="synonym">Colletotrichum lagenarium</name>
    <dbReference type="NCBI Taxonomy" id="1213857"/>
    <lineage>
        <taxon>Eukaryota</taxon>
        <taxon>Fungi</taxon>
        <taxon>Dikarya</taxon>
        <taxon>Ascomycota</taxon>
        <taxon>Pezizomycotina</taxon>
        <taxon>Sordariomycetes</taxon>
        <taxon>Hypocreomycetidae</taxon>
        <taxon>Glomerellales</taxon>
        <taxon>Glomerellaceae</taxon>
        <taxon>Colletotrichum</taxon>
        <taxon>Colletotrichum orbiculare species complex</taxon>
    </lineage>
</organism>
<evidence type="ECO:0000313" key="1">
    <source>
        <dbReference type="EMBL" id="TDZ15035.1"/>
    </source>
</evidence>
<dbReference type="EMBL" id="AMCV02000045">
    <property type="protein sequence ID" value="TDZ15035.1"/>
    <property type="molecule type" value="Genomic_DNA"/>
</dbReference>
<keyword evidence="2" id="KW-1185">Reference proteome</keyword>